<organism evidence="14 15">
    <name type="scientific">Urbifossiella limnaea</name>
    <dbReference type="NCBI Taxonomy" id="2528023"/>
    <lineage>
        <taxon>Bacteria</taxon>
        <taxon>Pseudomonadati</taxon>
        <taxon>Planctomycetota</taxon>
        <taxon>Planctomycetia</taxon>
        <taxon>Gemmatales</taxon>
        <taxon>Gemmataceae</taxon>
        <taxon>Urbifossiella</taxon>
    </lineage>
</organism>
<sequence length="177" mass="18627">MADLPDDRIPVDAVPFAEFDAVRAKLAAAEDEVANYKLRLADFENARKRMLRDADAQRKFAAEGLIRDLLGALDNLERASAAAKAAGDTGPLAVGVSVTASQFLDVLKRYGVARIEAAAGTAFDPNVHQAVSQQPTNDFEPGAVTQVVGTGFTLHDKVLRPAMVVVAAQPPAGGSSE</sequence>
<keyword evidence="13" id="KW-0175">Coiled coil</keyword>
<dbReference type="InterPro" id="IPR009012">
    <property type="entry name" value="GrpE_head"/>
</dbReference>
<dbReference type="SUPFAM" id="SSF58014">
    <property type="entry name" value="Coiled-coil domain of nucleotide exchange factor GrpE"/>
    <property type="match status" value="1"/>
</dbReference>
<evidence type="ECO:0000313" key="15">
    <source>
        <dbReference type="Proteomes" id="UP000319576"/>
    </source>
</evidence>
<evidence type="ECO:0000256" key="11">
    <source>
        <dbReference type="RuleBase" id="RU000639"/>
    </source>
</evidence>
<keyword evidence="15" id="KW-1185">Reference proteome</keyword>
<evidence type="ECO:0000256" key="4">
    <source>
        <dbReference type="ARBA" id="ARBA00022490"/>
    </source>
</evidence>
<dbReference type="SUPFAM" id="SSF51064">
    <property type="entry name" value="Head domain of nucleotide exchange factor GrpE"/>
    <property type="match status" value="1"/>
</dbReference>
<reference evidence="14 15" key="1">
    <citation type="submission" date="2019-02" db="EMBL/GenBank/DDBJ databases">
        <title>Deep-cultivation of Planctomycetes and their phenomic and genomic characterization uncovers novel biology.</title>
        <authorList>
            <person name="Wiegand S."/>
            <person name="Jogler M."/>
            <person name="Boedeker C."/>
            <person name="Pinto D."/>
            <person name="Vollmers J."/>
            <person name="Rivas-Marin E."/>
            <person name="Kohn T."/>
            <person name="Peeters S.H."/>
            <person name="Heuer A."/>
            <person name="Rast P."/>
            <person name="Oberbeckmann S."/>
            <person name="Bunk B."/>
            <person name="Jeske O."/>
            <person name="Meyerdierks A."/>
            <person name="Storesund J.E."/>
            <person name="Kallscheuer N."/>
            <person name="Luecker S."/>
            <person name="Lage O.M."/>
            <person name="Pohl T."/>
            <person name="Merkel B.J."/>
            <person name="Hornburger P."/>
            <person name="Mueller R.-W."/>
            <person name="Bruemmer F."/>
            <person name="Labrenz M."/>
            <person name="Spormann A.M."/>
            <person name="Op den Camp H."/>
            <person name="Overmann J."/>
            <person name="Amann R."/>
            <person name="Jetten M.S.M."/>
            <person name="Mascher T."/>
            <person name="Medema M.H."/>
            <person name="Devos D.P."/>
            <person name="Kaster A.-K."/>
            <person name="Ovreas L."/>
            <person name="Rohde M."/>
            <person name="Galperin M.Y."/>
            <person name="Jogler C."/>
        </authorList>
    </citation>
    <scope>NUCLEOTIDE SEQUENCE [LARGE SCALE GENOMIC DNA]</scope>
    <source>
        <strain evidence="14 15">ETA_A1</strain>
    </source>
</reference>
<proteinExistence type="inferred from homology"/>
<dbReference type="RefSeq" id="WP_145235734.1">
    <property type="nucleotide sequence ID" value="NZ_CP036273.1"/>
</dbReference>
<dbReference type="Gene3D" id="3.90.20.20">
    <property type="match status" value="1"/>
</dbReference>
<keyword evidence="4 10" id="KW-0963">Cytoplasm</keyword>
<dbReference type="PROSITE" id="PS01071">
    <property type="entry name" value="GRPE"/>
    <property type="match status" value="1"/>
</dbReference>
<name>A0A517XPZ4_9BACT</name>
<dbReference type="InterPro" id="IPR013805">
    <property type="entry name" value="GrpE_CC"/>
</dbReference>
<dbReference type="HAMAP" id="MF_01151">
    <property type="entry name" value="GrpE"/>
    <property type="match status" value="1"/>
</dbReference>
<dbReference type="GO" id="GO:0051082">
    <property type="term" value="F:unfolded protein binding"/>
    <property type="evidence" value="ECO:0007669"/>
    <property type="project" value="TreeGrafter"/>
</dbReference>
<dbReference type="GO" id="GO:0042803">
    <property type="term" value="F:protein homodimerization activity"/>
    <property type="evidence" value="ECO:0007669"/>
    <property type="project" value="InterPro"/>
</dbReference>
<dbReference type="KEGG" id="uli:ETAA1_14980"/>
<dbReference type="PANTHER" id="PTHR21237:SF23">
    <property type="entry name" value="GRPE PROTEIN HOMOLOG, MITOCHONDRIAL"/>
    <property type="match status" value="1"/>
</dbReference>
<keyword evidence="5 10" id="KW-0346">Stress response</keyword>
<accession>A0A517XPZ4</accession>
<evidence type="ECO:0000256" key="1">
    <source>
        <dbReference type="ARBA" id="ARBA00004496"/>
    </source>
</evidence>
<dbReference type="GO" id="GO:0006457">
    <property type="term" value="P:protein folding"/>
    <property type="evidence" value="ECO:0007669"/>
    <property type="project" value="InterPro"/>
</dbReference>
<evidence type="ECO:0000256" key="5">
    <source>
        <dbReference type="ARBA" id="ARBA00023016"/>
    </source>
</evidence>
<evidence type="ECO:0000256" key="2">
    <source>
        <dbReference type="ARBA" id="ARBA00009054"/>
    </source>
</evidence>
<dbReference type="EMBL" id="CP036273">
    <property type="protein sequence ID" value="QDU19568.1"/>
    <property type="molecule type" value="Genomic_DNA"/>
</dbReference>
<evidence type="ECO:0000256" key="3">
    <source>
        <dbReference type="ARBA" id="ARBA00011738"/>
    </source>
</evidence>
<dbReference type="GO" id="GO:0005737">
    <property type="term" value="C:cytoplasm"/>
    <property type="evidence" value="ECO:0007669"/>
    <property type="project" value="UniProtKB-SubCell"/>
</dbReference>
<comment type="subcellular location">
    <subcellularLocation>
        <location evidence="1 10">Cytoplasm</location>
    </subcellularLocation>
</comment>
<evidence type="ECO:0000256" key="12">
    <source>
        <dbReference type="RuleBase" id="RU004478"/>
    </source>
</evidence>
<comment type="function">
    <text evidence="7 10 11">Participates actively in the response to hyperosmotic and heat shock by preventing the aggregation of stress-denatured proteins, in association with DnaK and GrpE. It is the nucleotide exchange factor for DnaK and may function as a thermosensor. Unfolded proteins bind initially to DnaJ; upon interaction with the DnaJ-bound protein, DnaK hydrolyzes its bound ATP, resulting in the formation of a stable complex. GrpE releases ADP from DnaK; ATP binding to DnaK triggers the release of the substrate protein, thus completing the reaction cycle. Several rounds of ATP-dependent interactions between DnaJ, DnaK and GrpE are required for fully efficient folding.</text>
</comment>
<dbReference type="CDD" id="cd00446">
    <property type="entry name" value="GrpE"/>
    <property type="match status" value="1"/>
</dbReference>
<gene>
    <name evidence="10" type="primary">grpE</name>
    <name evidence="14" type="ORF">ETAA1_14980</name>
</gene>
<evidence type="ECO:0000256" key="10">
    <source>
        <dbReference type="HAMAP-Rule" id="MF_01151"/>
    </source>
</evidence>
<dbReference type="PRINTS" id="PR00773">
    <property type="entry name" value="GRPEPROTEIN"/>
</dbReference>
<dbReference type="PANTHER" id="PTHR21237">
    <property type="entry name" value="GRPE PROTEIN"/>
    <property type="match status" value="1"/>
</dbReference>
<dbReference type="GO" id="GO:0051087">
    <property type="term" value="F:protein-folding chaperone binding"/>
    <property type="evidence" value="ECO:0007669"/>
    <property type="project" value="InterPro"/>
</dbReference>
<dbReference type="Pfam" id="PF01025">
    <property type="entry name" value="GrpE"/>
    <property type="match status" value="1"/>
</dbReference>
<comment type="subunit">
    <text evidence="3 10">Homodimer.</text>
</comment>
<evidence type="ECO:0000313" key="14">
    <source>
        <dbReference type="EMBL" id="QDU19568.1"/>
    </source>
</evidence>
<evidence type="ECO:0000256" key="7">
    <source>
        <dbReference type="ARBA" id="ARBA00053401"/>
    </source>
</evidence>
<dbReference type="Gene3D" id="2.30.22.10">
    <property type="entry name" value="Head domain of nucleotide exchange factor GrpE"/>
    <property type="match status" value="1"/>
</dbReference>
<dbReference type="OrthoDB" id="9812586at2"/>
<dbReference type="Proteomes" id="UP000319576">
    <property type="component" value="Chromosome"/>
</dbReference>
<evidence type="ECO:0000256" key="13">
    <source>
        <dbReference type="SAM" id="Coils"/>
    </source>
</evidence>
<feature type="coiled-coil region" evidence="13">
    <location>
        <begin position="19"/>
        <end position="86"/>
    </location>
</feature>
<evidence type="ECO:0000256" key="6">
    <source>
        <dbReference type="ARBA" id="ARBA00023186"/>
    </source>
</evidence>
<dbReference type="AlphaFoldDB" id="A0A517XPZ4"/>
<dbReference type="GO" id="GO:0000774">
    <property type="term" value="F:adenyl-nucleotide exchange factor activity"/>
    <property type="evidence" value="ECO:0007669"/>
    <property type="project" value="InterPro"/>
</dbReference>
<keyword evidence="6 10" id="KW-0143">Chaperone</keyword>
<comment type="similarity">
    <text evidence="2 10 12">Belongs to the GrpE family.</text>
</comment>
<evidence type="ECO:0000256" key="8">
    <source>
        <dbReference type="ARBA" id="ARBA00072274"/>
    </source>
</evidence>
<dbReference type="FunFam" id="2.30.22.10:FF:000001">
    <property type="entry name" value="Protein GrpE"/>
    <property type="match status" value="1"/>
</dbReference>
<evidence type="ECO:0000256" key="9">
    <source>
        <dbReference type="ARBA" id="ARBA00076414"/>
    </source>
</evidence>
<protein>
    <recommendedName>
        <fullName evidence="8 10">Protein GrpE</fullName>
    </recommendedName>
    <alternativeName>
        <fullName evidence="9 10">HSP-70 cofactor</fullName>
    </alternativeName>
</protein>
<dbReference type="InterPro" id="IPR000740">
    <property type="entry name" value="GrpE"/>
</dbReference>